<keyword evidence="2" id="KW-1185">Reference proteome</keyword>
<reference evidence="2" key="1">
    <citation type="journal article" date="2017" name="Nat. Ecol. Evol.">
        <title>Genome expansion and lineage-specific genetic innovations in the forest pathogenic fungi Armillaria.</title>
        <authorList>
            <person name="Sipos G."/>
            <person name="Prasanna A.N."/>
            <person name="Walter M.C."/>
            <person name="O'Connor E."/>
            <person name="Balint B."/>
            <person name="Krizsan K."/>
            <person name="Kiss B."/>
            <person name="Hess J."/>
            <person name="Varga T."/>
            <person name="Slot J."/>
            <person name="Riley R."/>
            <person name="Boka B."/>
            <person name="Rigling D."/>
            <person name="Barry K."/>
            <person name="Lee J."/>
            <person name="Mihaltcheva S."/>
            <person name="LaButti K."/>
            <person name="Lipzen A."/>
            <person name="Waldron R."/>
            <person name="Moloney N.M."/>
            <person name="Sperisen C."/>
            <person name="Kredics L."/>
            <person name="Vagvoelgyi C."/>
            <person name="Patrignani A."/>
            <person name="Fitzpatrick D."/>
            <person name="Nagy I."/>
            <person name="Doyle S."/>
            <person name="Anderson J.B."/>
            <person name="Grigoriev I.V."/>
            <person name="Gueldener U."/>
            <person name="Muensterkoetter M."/>
            <person name="Nagy L.G."/>
        </authorList>
    </citation>
    <scope>NUCLEOTIDE SEQUENCE [LARGE SCALE GENOMIC DNA]</scope>
    <source>
        <strain evidence="2">C18/9</strain>
    </source>
</reference>
<evidence type="ECO:0000313" key="1">
    <source>
        <dbReference type="EMBL" id="SJL09351.1"/>
    </source>
</evidence>
<protein>
    <submittedName>
        <fullName evidence="1">Uncharacterized protein</fullName>
    </submittedName>
</protein>
<dbReference type="EMBL" id="FUEG01000010">
    <property type="protein sequence ID" value="SJL09351.1"/>
    <property type="molecule type" value="Genomic_DNA"/>
</dbReference>
<organism evidence="1 2">
    <name type="scientific">Armillaria ostoyae</name>
    <name type="common">Armillaria root rot fungus</name>
    <dbReference type="NCBI Taxonomy" id="47428"/>
    <lineage>
        <taxon>Eukaryota</taxon>
        <taxon>Fungi</taxon>
        <taxon>Dikarya</taxon>
        <taxon>Basidiomycota</taxon>
        <taxon>Agaricomycotina</taxon>
        <taxon>Agaricomycetes</taxon>
        <taxon>Agaricomycetidae</taxon>
        <taxon>Agaricales</taxon>
        <taxon>Marasmiineae</taxon>
        <taxon>Physalacriaceae</taxon>
        <taxon>Armillaria</taxon>
    </lineage>
</organism>
<sequence>MASALFVSSPAFRTRVSIVLEQTKAQLSVLPVDWSIVVDDAPDGEETDLVALRGSWAPILAEITLGMVPQTLRRYGLDIFNIHEAIESRAQIDNMTLTQERPYY</sequence>
<name>A0A284RKT4_ARMOS</name>
<accession>A0A284RKT4</accession>
<dbReference type="Proteomes" id="UP000219338">
    <property type="component" value="Unassembled WGS sequence"/>
</dbReference>
<evidence type="ECO:0000313" key="2">
    <source>
        <dbReference type="Proteomes" id="UP000219338"/>
    </source>
</evidence>
<proteinExistence type="predicted"/>
<dbReference type="AlphaFoldDB" id="A0A284RKT4"/>
<gene>
    <name evidence="1" type="ORF">ARMOST_12729</name>
</gene>